<keyword evidence="1" id="KW-0479">Metal-binding</keyword>
<dbReference type="GO" id="GO:0016829">
    <property type="term" value="F:lyase activity"/>
    <property type="evidence" value="ECO:0007669"/>
    <property type="project" value="UniProtKB-KW"/>
</dbReference>
<keyword evidence="4" id="KW-1185">Reference proteome</keyword>
<evidence type="ECO:0000256" key="2">
    <source>
        <dbReference type="ARBA" id="ARBA00023239"/>
    </source>
</evidence>
<dbReference type="AlphaFoldDB" id="A0A3G9IDW5"/>
<dbReference type="InterPro" id="IPR002762">
    <property type="entry name" value="CbiX-like"/>
</dbReference>
<dbReference type="Proteomes" id="UP000271573">
    <property type="component" value="Chromosome"/>
</dbReference>
<evidence type="ECO:0000313" key="4">
    <source>
        <dbReference type="Proteomes" id="UP000271573"/>
    </source>
</evidence>
<dbReference type="PANTHER" id="PTHR33542:SF5">
    <property type="entry name" value="FERROCHELATASE CHE1"/>
    <property type="match status" value="1"/>
</dbReference>
<protein>
    <submittedName>
        <fullName evidence="3">Cobalamin biosynthesis protein CbiX</fullName>
    </submittedName>
</protein>
<dbReference type="CDD" id="cd03416">
    <property type="entry name" value="CbiX_SirB_N"/>
    <property type="match status" value="1"/>
</dbReference>
<evidence type="ECO:0000256" key="1">
    <source>
        <dbReference type="ARBA" id="ARBA00022723"/>
    </source>
</evidence>
<dbReference type="Gene3D" id="3.40.50.1400">
    <property type="match status" value="2"/>
</dbReference>
<name>A0A3G9IDW5_9ACTN</name>
<dbReference type="GO" id="GO:0046872">
    <property type="term" value="F:metal ion binding"/>
    <property type="evidence" value="ECO:0007669"/>
    <property type="project" value="UniProtKB-KW"/>
</dbReference>
<dbReference type="RefSeq" id="WP_125568116.1">
    <property type="nucleotide sequence ID" value="NZ_AP019307.1"/>
</dbReference>
<accession>A0A3G9IDW5</accession>
<evidence type="ECO:0000313" key="3">
    <source>
        <dbReference type="EMBL" id="BBH17160.1"/>
    </source>
</evidence>
<dbReference type="Pfam" id="PF01903">
    <property type="entry name" value="CbiX"/>
    <property type="match status" value="1"/>
</dbReference>
<dbReference type="PANTHER" id="PTHR33542">
    <property type="entry name" value="SIROHYDROCHLORIN FERROCHELATASE, CHLOROPLASTIC"/>
    <property type="match status" value="1"/>
</dbReference>
<keyword evidence="2" id="KW-0456">Lyase</keyword>
<organism evidence="3 4">
    <name type="scientific">Nocardioides baekrokdamisoli</name>
    <dbReference type="NCBI Taxonomy" id="1804624"/>
    <lineage>
        <taxon>Bacteria</taxon>
        <taxon>Bacillati</taxon>
        <taxon>Actinomycetota</taxon>
        <taxon>Actinomycetes</taxon>
        <taxon>Propionibacteriales</taxon>
        <taxon>Nocardioidaceae</taxon>
        <taxon>Nocardioides</taxon>
    </lineage>
</organism>
<dbReference type="EMBL" id="AP019307">
    <property type="protein sequence ID" value="BBH17160.1"/>
    <property type="molecule type" value="Genomic_DNA"/>
</dbReference>
<gene>
    <name evidence="3" type="ORF">Back2_14470</name>
</gene>
<reference evidence="3 4" key="1">
    <citation type="submission" date="2018-11" db="EMBL/GenBank/DDBJ databases">
        <title>Complete genome sequence of Nocardioides baekrokdamisoli strain KCTC 39748.</title>
        <authorList>
            <person name="Kang S.W."/>
            <person name="Lee K.C."/>
            <person name="Kim K.K."/>
            <person name="Kim J.S."/>
            <person name="Kim D.S."/>
            <person name="Ko S.H."/>
            <person name="Yang S.H."/>
            <person name="Shin Y.K."/>
            <person name="Lee J.S."/>
        </authorList>
    </citation>
    <scope>NUCLEOTIDE SEQUENCE [LARGE SCALE GENOMIC DNA]</scope>
    <source>
        <strain evidence="3 4">KCTC 39748</strain>
    </source>
</reference>
<dbReference type="SUPFAM" id="SSF53800">
    <property type="entry name" value="Chelatase"/>
    <property type="match status" value="2"/>
</dbReference>
<dbReference type="InterPro" id="IPR050963">
    <property type="entry name" value="Sirohydro_Cobaltochel/CbiX"/>
</dbReference>
<proteinExistence type="predicted"/>
<sequence length="218" mass="22238">MTRLVTVAHGTRSGEGNAVAIELTRLAGLALGVESVTSYVELQEPLLADALGASTESTVVVPLLLSRGYHTRVDLPAALDSAGGPAVITDPLGPSTALARVQVDRLIEAGATPGQPVVLAAAGSQDPTAADDLRAAAVLVGALWGSECRMATMAAGDIGEVVRPGDAVSVYLLAPGHFSRTLADEARTAGAAVVSDVLGTHPTIVDLICDRFRSRPDE</sequence>
<dbReference type="OrthoDB" id="7345302at2"/>
<dbReference type="KEGG" id="nbe:Back2_14470"/>